<keyword evidence="5" id="KW-0411">Iron-sulfur</keyword>
<dbReference type="InterPro" id="IPR025288">
    <property type="entry name" value="DUF4080"/>
</dbReference>
<proteinExistence type="predicted"/>
<feature type="domain" description="B12-binding" evidence="6">
    <location>
        <begin position="1"/>
        <end position="133"/>
    </location>
</feature>
<dbReference type="Gene3D" id="3.40.50.280">
    <property type="entry name" value="Cobalamin-binding domain"/>
    <property type="match status" value="1"/>
</dbReference>
<dbReference type="InterPro" id="IPR034466">
    <property type="entry name" value="Methyltransferase_Class_B"/>
</dbReference>
<dbReference type="Proteomes" id="UP001597301">
    <property type="component" value="Unassembled WGS sequence"/>
</dbReference>
<keyword evidence="4" id="KW-0408">Iron</keyword>
<dbReference type="Pfam" id="PF13311">
    <property type="entry name" value="DUF4080"/>
    <property type="match status" value="1"/>
</dbReference>
<sequence length="589" mass="68613">MKVIASTLNAKYIHTNLAIRYLKAFAEPEHSIELAEYTINDPALNIVTDLFSKKPDVLGFSCYIWNIEETIKVIQIIRKVLPEVKIILGGPEVSYDVVYWLKRLKEIDFIVIGEGEKTFKVLLDALKNGGSTDDILGIGFVKDDKPVINPIREKIDLREMPSPFRFPEDKENLSKRVTYIETSRGCPFSCQFCLSSIEVGVRYFKREQMKEDIRYLMANGAKTIKFVDRTFNISRSYAMEMFQFLIDEHVPGTVFQFEITGDIMRPEVIDFLNKNAPPGLFRFEIGVQSTNDLTNQLVKRRQNFEKLTRTVTMVKDGGKIVQHLDLIAGLPEEDYHSFKKTFNDVFALKPEELQLGFLKMLRGTGLRISAKQFGYVYMDQAPYEILQNHVLDFEDVLKIKQVEDVLEKYWNGHRMDHAVDYITTACFDTPFDFFQEFGSYWDEQGWSRIGHQLEDLFKRLLQFLHDKEIRNRKLAEGIMKYDYLLNHRYKPRKLWWSPSASVGRQERTDIYSAINEDNSLAGSEFASLKLNERELYKHTIIEKFPFLLGEYIHNGNIIPQTSYALVYFDPATGRSSFYPLETEQHFQMA</sequence>
<dbReference type="PROSITE" id="PS51918">
    <property type="entry name" value="RADICAL_SAM"/>
    <property type="match status" value="1"/>
</dbReference>
<protein>
    <submittedName>
        <fullName evidence="8">B12-binding domain-containing radical SAM protein</fullName>
    </submittedName>
</protein>
<dbReference type="PANTHER" id="PTHR43409">
    <property type="entry name" value="ANAEROBIC MAGNESIUM-PROTOPORPHYRIN IX MONOMETHYL ESTER CYCLASE-RELATED"/>
    <property type="match status" value="1"/>
</dbReference>
<reference evidence="9" key="1">
    <citation type="journal article" date="2019" name="Int. J. Syst. Evol. Microbiol.">
        <title>The Global Catalogue of Microorganisms (GCM) 10K type strain sequencing project: providing services to taxonomists for standard genome sequencing and annotation.</title>
        <authorList>
            <consortium name="The Broad Institute Genomics Platform"/>
            <consortium name="The Broad Institute Genome Sequencing Center for Infectious Disease"/>
            <person name="Wu L."/>
            <person name="Ma J."/>
        </authorList>
    </citation>
    <scope>NUCLEOTIDE SEQUENCE [LARGE SCALE GENOMIC DNA]</scope>
    <source>
        <strain evidence="9">CGMCC 1.12295</strain>
    </source>
</reference>
<keyword evidence="3" id="KW-0479">Metal-binding</keyword>
<dbReference type="Gene3D" id="3.80.30.20">
    <property type="entry name" value="tm_1862 like domain"/>
    <property type="match status" value="1"/>
</dbReference>
<dbReference type="SFLD" id="SFLDS00029">
    <property type="entry name" value="Radical_SAM"/>
    <property type="match status" value="1"/>
</dbReference>
<dbReference type="EMBL" id="JBHUEO010000005">
    <property type="protein sequence ID" value="MFD1705709.1"/>
    <property type="molecule type" value="Genomic_DNA"/>
</dbReference>
<comment type="cofactor">
    <cofactor evidence="1">
        <name>[4Fe-4S] cluster</name>
        <dbReference type="ChEBI" id="CHEBI:49883"/>
    </cofactor>
</comment>
<feature type="domain" description="Radical SAM core" evidence="7">
    <location>
        <begin position="172"/>
        <end position="403"/>
    </location>
</feature>
<dbReference type="SFLD" id="SFLDG01082">
    <property type="entry name" value="B12-binding_domain_containing"/>
    <property type="match status" value="1"/>
</dbReference>
<dbReference type="InterPro" id="IPR058240">
    <property type="entry name" value="rSAM_sf"/>
</dbReference>
<evidence type="ECO:0000313" key="9">
    <source>
        <dbReference type="Proteomes" id="UP001597301"/>
    </source>
</evidence>
<accession>A0ABW4KD09</accession>
<dbReference type="SFLD" id="SFLDG01123">
    <property type="entry name" value="methyltransferase_(Class_B)"/>
    <property type="match status" value="1"/>
</dbReference>
<dbReference type="SUPFAM" id="SSF102114">
    <property type="entry name" value="Radical SAM enzymes"/>
    <property type="match status" value="1"/>
</dbReference>
<dbReference type="InterPro" id="IPR007197">
    <property type="entry name" value="rSAM"/>
</dbReference>
<dbReference type="PROSITE" id="PS51332">
    <property type="entry name" value="B12_BINDING"/>
    <property type="match status" value="1"/>
</dbReference>
<dbReference type="InterPro" id="IPR023404">
    <property type="entry name" value="rSAM_horseshoe"/>
</dbReference>
<dbReference type="InterPro" id="IPR006158">
    <property type="entry name" value="Cobalamin-bd"/>
</dbReference>
<dbReference type="Pfam" id="PF04055">
    <property type="entry name" value="Radical_SAM"/>
    <property type="match status" value="1"/>
</dbReference>
<evidence type="ECO:0000256" key="5">
    <source>
        <dbReference type="ARBA" id="ARBA00023014"/>
    </source>
</evidence>
<evidence type="ECO:0000259" key="7">
    <source>
        <dbReference type="PROSITE" id="PS51918"/>
    </source>
</evidence>
<gene>
    <name evidence="8" type="ORF">ACFSCZ_02970</name>
</gene>
<keyword evidence="2" id="KW-0949">S-adenosyl-L-methionine</keyword>
<evidence type="ECO:0000256" key="3">
    <source>
        <dbReference type="ARBA" id="ARBA00022723"/>
    </source>
</evidence>
<evidence type="ECO:0000259" key="6">
    <source>
        <dbReference type="PROSITE" id="PS51332"/>
    </source>
</evidence>
<dbReference type="InterPro" id="IPR036724">
    <property type="entry name" value="Cobalamin-bd_sf"/>
</dbReference>
<dbReference type="RefSeq" id="WP_380772256.1">
    <property type="nucleotide sequence ID" value="NZ_JBHUEO010000005.1"/>
</dbReference>
<evidence type="ECO:0000256" key="1">
    <source>
        <dbReference type="ARBA" id="ARBA00001966"/>
    </source>
</evidence>
<evidence type="ECO:0000256" key="4">
    <source>
        <dbReference type="ARBA" id="ARBA00023004"/>
    </source>
</evidence>
<dbReference type="SMART" id="SM00729">
    <property type="entry name" value="Elp3"/>
    <property type="match status" value="1"/>
</dbReference>
<dbReference type="InterPro" id="IPR006638">
    <property type="entry name" value="Elp3/MiaA/NifB-like_rSAM"/>
</dbReference>
<name>A0ABW4KD09_9BACI</name>
<dbReference type="CDD" id="cd02068">
    <property type="entry name" value="radical_SAM_B12_BD"/>
    <property type="match status" value="1"/>
</dbReference>
<keyword evidence="9" id="KW-1185">Reference proteome</keyword>
<dbReference type="InterPro" id="IPR051198">
    <property type="entry name" value="BchE-like"/>
</dbReference>
<evidence type="ECO:0000313" key="8">
    <source>
        <dbReference type="EMBL" id="MFD1705709.1"/>
    </source>
</evidence>
<evidence type="ECO:0000256" key="2">
    <source>
        <dbReference type="ARBA" id="ARBA00022691"/>
    </source>
</evidence>
<dbReference type="PANTHER" id="PTHR43409:SF16">
    <property type="entry name" value="SLR0320 PROTEIN"/>
    <property type="match status" value="1"/>
</dbReference>
<dbReference type="Pfam" id="PF02310">
    <property type="entry name" value="B12-binding"/>
    <property type="match status" value="1"/>
</dbReference>
<organism evidence="8 9">
    <name type="scientific">Siminovitchia sediminis</name>
    <dbReference type="NCBI Taxonomy" id="1274353"/>
    <lineage>
        <taxon>Bacteria</taxon>
        <taxon>Bacillati</taxon>
        <taxon>Bacillota</taxon>
        <taxon>Bacilli</taxon>
        <taxon>Bacillales</taxon>
        <taxon>Bacillaceae</taxon>
        <taxon>Siminovitchia</taxon>
    </lineage>
</organism>
<comment type="caution">
    <text evidence="8">The sequence shown here is derived from an EMBL/GenBank/DDBJ whole genome shotgun (WGS) entry which is preliminary data.</text>
</comment>
<dbReference type="SUPFAM" id="SSF52242">
    <property type="entry name" value="Cobalamin (vitamin B12)-binding domain"/>
    <property type="match status" value="1"/>
</dbReference>